<name>A0A814G899_9BILA</name>
<dbReference type="Proteomes" id="UP000663891">
    <property type="component" value="Unassembled WGS sequence"/>
</dbReference>
<dbReference type="SUPFAM" id="SSF52266">
    <property type="entry name" value="SGNH hydrolase"/>
    <property type="match status" value="1"/>
</dbReference>
<dbReference type="AlphaFoldDB" id="A0A814G899"/>
<evidence type="ECO:0008006" key="3">
    <source>
        <dbReference type="Google" id="ProtNLM"/>
    </source>
</evidence>
<proteinExistence type="predicted"/>
<dbReference type="EMBL" id="CAJNON010000118">
    <property type="protein sequence ID" value="CAF0991340.1"/>
    <property type="molecule type" value="Genomic_DNA"/>
</dbReference>
<comment type="caution">
    <text evidence="1">The sequence shown here is derived from an EMBL/GenBank/DDBJ whole genome shotgun (WGS) entry which is preliminary data.</text>
</comment>
<evidence type="ECO:0000313" key="2">
    <source>
        <dbReference type="Proteomes" id="UP000663891"/>
    </source>
</evidence>
<evidence type="ECO:0000313" key="1">
    <source>
        <dbReference type="EMBL" id="CAF0991340.1"/>
    </source>
</evidence>
<gene>
    <name evidence="1" type="ORF">VCS650_LOCUS14215</name>
</gene>
<sequence>MNNQPSSSMNFLVLSDSHGKYLSLRDTASYNVVTHAIPGLRWFSDRERYLCASTLLSSVEFQPYLLQANAIFFLIGTNSVREKEAREIIPQIQQLIFDLRQKFPHFSEREKITIALCFPCFREIRQFRKLFNLMFNINLYNEQLKILSDQINFNVIDLRITGNHIADDIHVHRHFNYIIRNTIIDHFNELVERSSINSTVSISTSKPSQSSFRSQESNTLRIKKHNEKRKLKRQQYTIKRKLYNEWNLETIKKYLDKLKIRYAHIPRYYDYTLRIQFNNQDDHDLADNKLPIDIFNEKNYKTFINNESS</sequence>
<reference evidence="1" key="1">
    <citation type="submission" date="2021-02" db="EMBL/GenBank/DDBJ databases">
        <authorList>
            <person name="Nowell W R."/>
        </authorList>
    </citation>
    <scope>NUCLEOTIDE SEQUENCE</scope>
</reference>
<dbReference type="OrthoDB" id="10051134at2759"/>
<accession>A0A814G899</accession>
<organism evidence="1 2">
    <name type="scientific">Adineta steineri</name>
    <dbReference type="NCBI Taxonomy" id="433720"/>
    <lineage>
        <taxon>Eukaryota</taxon>
        <taxon>Metazoa</taxon>
        <taxon>Spiralia</taxon>
        <taxon>Gnathifera</taxon>
        <taxon>Rotifera</taxon>
        <taxon>Eurotatoria</taxon>
        <taxon>Bdelloidea</taxon>
        <taxon>Adinetida</taxon>
        <taxon>Adinetidae</taxon>
        <taxon>Adineta</taxon>
    </lineage>
</organism>
<protein>
    <recommendedName>
        <fullName evidence="3">SGNH hydrolase-type esterase domain-containing protein</fullName>
    </recommendedName>
</protein>